<keyword evidence="3" id="KW-0067">ATP-binding</keyword>
<comment type="caution">
    <text evidence="6">The sequence shown here is derived from an EMBL/GenBank/DDBJ whole genome shotgun (WGS) entry which is preliminary data.</text>
</comment>
<dbReference type="InterPro" id="IPR003593">
    <property type="entry name" value="AAA+_ATPase"/>
</dbReference>
<keyword evidence="1" id="KW-0813">Transport</keyword>
<name>A0A510UR08_9CELL</name>
<sequence>MSDLDGTVIGRGQGRAVGRPGGGARGGPGGQPDDAARGALVADVHVRRGAFTLAAALAVEPGRVTAVLGPNGAGKSTLLALLAGTLGVERGHVRVGDRVLTRTMPGERDVHVPVDRRSVGLLGQDPLVFPHLDVLENVAFGPRAAGVRPAHARDEAAAWLEAVGLGDLARRRPDELSGGQRQRVALARALAARPDALLLDEPFAQLDVRTAAELRDVVREHVRAARVPTVLVTHDVVDVLALADHVVVLHDGDVVEQGDPVTVLTDPVHPFTAALADLNLLRVTPITPAGAGAPALLRSPSLALTVPADAFASWVEKASAGVTFSTHDAWQLTFSPGDVRICGVADGTGDRPGDGAADARADDVSARDGRAQLAWDAVVVDVERGPRGLRVRTTDDVLVDVAAASAVALDLRPGSPVRLRVAAPDVRVRAV</sequence>
<dbReference type="EMBL" id="BJUA01000003">
    <property type="protein sequence ID" value="GEK17092.1"/>
    <property type="molecule type" value="Genomic_DNA"/>
</dbReference>
<feature type="region of interest" description="Disordered" evidence="4">
    <location>
        <begin position="1"/>
        <end position="36"/>
    </location>
</feature>
<dbReference type="SUPFAM" id="SSF52540">
    <property type="entry name" value="P-loop containing nucleoside triphosphate hydrolases"/>
    <property type="match status" value="1"/>
</dbReference>
<dbReference type="SMART" id="SM00382">
    <property type="entry name" value="AAA"/>
    <property type="match status" value="1"/>
</dbReference>
<dbReference type="Gene3D" id="3.40.50.300">
    <property type="entry name" value="P-loop containing nucleotide triphosphate hydrolases"/>
    <property type="match status" value="1"/>
</dbReference>
<dbReference type="InterPro" id="IPR017871">
    <property type="entry name" value="ABC_transporter-like_CS"/>
</dbReference>
<dbReference type="RefSeq" id="WP_146805365.1">
    <property type="nucleotide sequence ID" value="NZ_BJUA01000003.1"/>
</dbReference>
<proteinExistence type="predicted"/>
<reference evidence="6 7" key="1">
    <citation type="submission" date="2019-07" db="EMBL/GenBank/DDBJ databases">
        <title>Whole genome shotgun sequence of Cellulomonas persica NBRC 101101.</title>
        <authorList>
            <person name="Hosoyama A."/>
            <person name="Uohara A."/>
            <person name="Ohji S."/>
            <person name="Ichikawa N."/>
        </authorList>
    </citation>
    <scope>NUCLEOTIDE SEQUENCE [LARGE SCALE GENOMIC DNA]</scope>
    <source>
        <strain evidence="6 7">NBRC 101101</strain>
    </source>
</reference>
<dbReference type="PANTHER" id="PTHR42781:SF4">
    <property type="entry name" value="SPERMIDINE_PUTRESCINE IMPORT ATP-BINDING PROTEIN POTA"/>
    <property type="match status" value="1"/>
</dbReference>
<keyword evidence="2" id="KW-0547">Nucleotide-binding</keyword>
<accession>A0A510UR08</accession>
<dbReference type="PROSITE" id="PS00211">
    <property type="entry name" value="ABC_TRANSPORTER_1"/>
    <property type="match status" value="1"/>
</dbReference>
<dbReference type="PANTHER" id="PTHR42781">
    <property type="entry name" value="SPERMIDINE/PUTRESCINE IMPORT ATP-BINDING PROTEIN POTA"/>
    <property type="match status" value="1"/>
</dbReference>
<dbReference type="OrthoDB" id="9112331at2"/>
<dbReference type="AlphaFoldDB" id="A0A510UR08"/>
<evidence type="ECO:0000313" key="7">
    <source>
        <dbReference type="Proteomes" id="UP000321386"/>
    </source>
</evidence>
<evidence type="ECO:0000256" key="3">
    <source>
        <dbReference type="ARBA" id="ARBA00022840"/>
    </source>
</evidence>
<dbReference type="InterPro" id="IPR050093">
    <property type="entry name" value="ABC_SmlMolc_Importer"/>
</dbReference>
<dbReference type="Proteomes" id="UP000321386">
    <property type="component" value="Unassembled WGS sequence"/>
</dbReference>
<keyword evidence="7" id="KW-1185">Reference proteome</keyword>
<dbReference type="InterPro" id="IPR027417">
    <property type="entry name" value="P-loop_NTPase"/>
</dbReference>
<dbReference type="Pfam" id="PF00005">
    <property type="entry name" value="ABC_tran"/>
    <property type="match status" value="1"/>
</dbReference>
<organism evidence="6 7">
    <name type="scientific">Cellulomonas persica</name>
    <dbReference type="NCBI Taxonomy" id="76861"/>
    <lineage>
        <taxon>Bacteria</taxon>
        <taxon>Bacillati</taxon>
        <taxon>Actinomycetota</taxon>
        <taxon>Actinomycetes</taxon>
        <taxon>Micrococcales</taxon>
        <taxon>Cellulomonadaceae</taxon>
        <taxon>Cellulomonas</taxon>
    </lineage>
</organism>
<protein>
    <recommendedName>
        <fullName evidence="5">ABC transporter domain-containing protein</fullName>
    </recommendedName>
</protein>
<dbReference type="GO" id="GO:0005524">
    <property type="term" value="F:ATP binding"/>
    <property type="evidence" value="ECO:0007669"/>
    <property type="project" value="UniProtKB-KW"/>
</dbReference>
<dbReference type="InterPro" id="IPR003439">
    <property type="entry name" value="ABC_transporter-like_ATP-bd"/>
</dbReference>
<gene>
    <name evidence="6" type="ORF">CPE01_08250</name>
</gene>
<evidence type="ECO:0000256" key="2">
    <source>
        <dbReference type="ARBA" id="ARBA00022741"/>
    </source>
</evidence>
<evidence type="ECO:0000256" key="4">
    <source>
        <dbReference type="SAM" id="MobiDB-lite"/>
    </source>
</evidence>
<dbReference type="PROSITE" id="PS50893">
    <property type="entry name" value="ABC_TRANSPORTER_2"/>
    <property type="match status" value="1"/>
</dbReference>
<dbReference type="GO" id="GO:0016887">
    <property type="term" value="F:ATP hydrolysis activity"/>
    <property type="evidence" value="ECO:0007669"/>
    <property type="project" value="InterPro"/>
</dbReference>
<evidence type="ECO:0000259" key="5">
    <source>
        <dbReference type="PROSITE" id="PS50893"/>
    </source>
</evidence>
<evidence type="ECO:0000313" key="6">
    <source>
        <dbReference type="EMBL" id="GEK17092.1"/>
    </source>
</evidence>
<feature type="compositionally biased region" description="Gly residues" evidence="4">
    <location>
        <begin position="9"/>
        <end position="30"/>
    </location>
</feature>
<feature type="domain" description="ABC transporter" evidence="5">
    <location>
        <begin position="36"/>
        <end position="276"/>
    </location>
</feature>
<evidence type="ECO:0000256" key="1">
    <source>
        <dbReference type="ARBA" id="ARBA00022448"/>
    </source>
</evidence>